<dbReference type="RefSeq" id="WP_038050298.1">
    <property type="nucleotide sequence ID" value="NZ_JMFG01000035.1"/>
</dbReference>
<dbReference type="STRING" id="1312852.EG19_07980"/>
<gene>
    <name evidence="2" type="ORF">EG19_07980</name>
</gene>
<evidence type="ECO:0000259" key="1">
    <source>
        <dbReference type="Pfam" id="PF19502"/>
    </source>
</evidence>
<protein>
    <recommendedName>
        <fullName evidence="1">DUF6036 domain-containing protein</fullName>
    </recommendedName>
</protein>
<comment type="caution">
    <text evidence="2">The sequence shown here is derived from an EMBL/GenBank/DDBJ whole genome shotgun (WGS) entry which is preliminary data.</text>
</comment>
<dbReference type="SUPFAM" id="SSF81301">
    <property type="entry name" value="Nucleotidyltransferase"/>
    <property type="match status" value="1"/>
</dbReference>
<dbReference type="OrthoDB" id="121150at2"/>
<dbReference type="InterPro" id="IPR045792">
    <property type="entry name" value="DUF6036"/>
</dbReference>
<dbReference type="EMBL" id="JMFG01000035">
    <property type="protein sequence ID" value="KDA53043.1"/>
    <property type="molecule type" value="Genomic_DNA"/>
</dbReference>
<evidence type="ECO:0000313" key="3">
    <source>
        <dbReference type="Proteomes" id="UP000027284"/>
    </source>
</evidence>
<evidence type="ECO:0000313" key="2">
    <source>
        <dbReference type="EMBL" id="KDA53043.1"/>
    </source>
</evidence>
<accession>A0A062XQH1</accession>
<reference evidence="2 3" key="1">
    <citation type="submission" date="2014-04" db="EMBL/GenBank/DDBJ databases">
        <title>The Genome Sequence of Thermoanaerobaculum aquaticum MP-01, The First Cultivated Group 23 Acidobacterium.</title>
        <authorList>
            <person name="Stamps B.W."/>
            <person name="Losey N.A."/>
            <person name="Lawson P.A."/>
            <person name="Stevenson B.S."/>
        </authorList>
    </citation>
    <scope>NUCLEOTIDE SEQUENCE [LARGE SCALE GENOMIC DNA]</scope>
    <source>
        <strain evidence="2 3">MP-01</strain>
    </source>
</reference>
<name>A0A062XQH1_9BACT</name>
<organism evidence="2 3">
    <name type="scientific">Thermoanaerobaculum aquaticum</name>
    <dbReference type="NCBI Taxonomy" id="1312852"/>
    <lineage>
        <taxon>Bacteria</taxon>
        <taxon>Pseudomonadati</taxon>
        <taxon>Acidobacteriota</taxon>
        <taxon>Thermoanaerobaculia</taxon>
        <taxon>Thermoanaerobaculales</taxon>
        <taxon>Thermoanaerobaculaceae</taxon>
        <taxon>Thermoanaerobaculum</taxon>
    </lineage>
</organism>
<dbReference type="Pfam" id="PF19502">
    <property type="entry name" value="DUF6036"/>
    <property type="match status" value="1"/>
</dbReference>
<dbReference type="AlphaFoldDB" id="A0A062XQH1"/>
<feature type="domain" description="DUF6036" evidence="1">
    <location>
        <begin position="15"/>
        <end position="140"/>
    </location>
</feature>
<dbReference type="InterPro" id="IPR043519">
    <property type="entry name" value="NT_sf"/>
</dbReference>
<dbReference type="Proteomes" id="UP000027284">
    <property type="component" value="Unassembled WGS sequence"/>
</dbReference>
<dbReference type="Gene3D" id="3.30.460.40">
    <property type="match status" value="1"/>
</dbReference>
<keyword evidence="3" id="KW-1185">Reference proteome</keyword>
<proteinExistence type="predicted"/>
<sequence length="156" mass="17375">MVQDFADFLAALNSEGAAYVVIGGMAVVFHVPYRTTRDIDVLIEPTLENAQKVHRALEKWGGFRCEFSPEELISGDIFSFGGLLRVEVHSRVPGVSWEEVFARKVPGTFAGVPTFFASVEDLVAMKRATGRADKDLPDLKRLERLLQRQGPKKPSR</sequence>